<keyword evidence="4" id="KW-0238">DNA-binding</keyword>
<dbReference type="PROSITE" id="PS51294">
    <property type="entry name" value="HTH_MYB"/>
    <property type="match status" value="2"/>
</dbReference>
<proteinExistence type="predicted"/>
<dbReference type="GO" id="GO:0043565">
    <property type="term" value="F:sequence-specific DNA binding"/>
    <property type="evidence" value="ECO:0007669"/>
    <property type="project" value="InterPro"/>
</dbReference>
<evidence type="ECO:0000256" key="3">
    <source>
        <dbReference type="ARBA" id="ARBA00023015"/>
    </source>
</evidence>
<dbReference type="FunFam" id="1.10.10.60:FF:000107">
    <property type="entry name" value="MYB transcription factor"/>
    <property type="match status" value="1"/>
</dbReference>
<feature type="domain" description="HTH myb-type" evidence="8">
    <location>
        <begin position="18"/>
        <end position="70"/>
    </location>
</feature>
<name>A0A8J5LL13_ZINOF</name>
<evidence type="ECO:0000259" key="7">
    <source>
        <dbReference type="PROSITE" id="PS50090"/>
    </source>
</evidence>
<dbReference type="Pfam" id="PF00249">
    <property type="entry name" value="Myb_DNA-binding"/>
    <property type="match status" value="2"/>
</dbReference>
<keyword evidence="10" id="KW-1185">Reference proteome</keyword>
<evidence type="ECO:0000313" key="9">
    <source>
        <dbReference type="EMBL" id="KAG6523787.1"/>
    </source>
</evidence>
<accession>A0A8J5LL13</accession>
<dbReference type="GO" id="GO:0005634">
    <property type="term" value="C:nucleus"/>
    <property type="evidence" value="ECO:0007669"/>
    <property type="project" value="UniProtKB-SubCell"/>
</dbReference>
<sequence length="251" mass="28481">MACKAKTCGSATRMSEEEVGLRKGPWSVEEDLLMVNYIADHGEGQWNSLARSAGLKRTGKSCRLRWLNYLRPDVRRGNISREEQLLILELHSRWGNRWSKIAQCLPGRTDNEIKNYWRTRVKKHAKQLRCDVDSQQFKDVIRHLWVPWLAERIRPASYSSAPANVTSPTEGNLERPVRAMTWAPQGSSASFANCTSDGGCGRIEEMGDGWAESLGRGGASEELTTMMMMMADHMEEESLWSVEDIWSSQES</sequence>
<dbReference type="FunFam" id="1.10.10.60:FF:000011">
    <property type="entry name" value="Myb transcription factor"/>
    <property type="match status" value="1"/>
</dbReference>
<organism evidence="9 10">
    <name type="scientific">Zingiber officinale</name>
    <name type="common">Ginger</name>
    <name type="synonym">Amomum zingiber</name>
    <dbReference type="NCBI Taxonomy" id="94328"/>
    <lineage>
        <taxon>Eukaryota</taxon>
        <taxon>Viridiplantae</taxon>
        <taxon>Streptophyta</taxon>
        <taxon>Embryophyta</taxon>
        <taxon>Tracheophyta</taxon>
        <taxon>Spermatophyta</taxon>
        <taxon>Magnoliopsida</taxon>
        <taxon>Liliopsida</taxon>
        <taxon>Zingiberales</taxon>
        <taxon>Zingiberaceae</taxon>
        <taxon>Zingiber</taxon>
    </lineage>
</organism>
<protein>
    <submittedName>
        <fullName evidence="9">Uncharacterized protein</fullName>
    </submittedName>
</protein>
<evidence type="ECO:0000256" key="4">
    <source>
        <dbReference type="ARBA" id="ARBA00023125"/>
    </source>
</evidence>
<keyword evidence="6" id="KW-0539">Nucleus</keyword>
<dbReference type="OrthoDB" id="2143914at2759"/>
<feature type="domain" description="Myb-like" evidence="7">
    <location>
        <begin position="71"/>
        <end position="121"/>
    </location>
</feature>
<evidence type="ECO:0000313" key="10">
    <source>
        <dbReference type="Proteomes" id="UP000734854"/>
    </source>
</evidence>
<dbReference type="GO" id="GO:0003700">
    <property type="term" value="F:DNA-binding transcription factor activity"/>
    <property type="evidence" value="ECO:0007669"/>
    <property type="project" value="InterPro"/>
</dbReference>
<keyword evidence="3" id="KW-0805">Transcription regulation</keyword>
<evidence type="ECO:0000256" key="2">
    <source>
        <dbReference type="ARBA" id="ARBA00022737"/>
    </source>
</evidence>
<evidence type="ECO:0000256" key="1">
    <source>
        <dbReference type="ARBA" id="ARBA00004123"/>
    </source>
</evidence>
<dbReference type="EMBL" id="JACMSC010000004">
    <property type="protein sequence ID" value="KAG6523787.1"/>
    <property type="molecule type" value="Genomic_DNA"/>
</dbReference>
<evidence type="ECO:0000256" key="5">
    <source>
        <dbReference type="ARBA" id="ARBA00023163"/>
    </source>
</evidence>
<evidence type="ECO:0000259" key="8">
    <source>
        <dbReference type="PROSITE" id="PS51294"/>
    </source>
</evidence>
<reference evidence="9 10" key="1">
    <citation type="submission" date="2020-08" db="EMBL/GenBank/DDBJ databases">
        <title>Plant Genome Project.</title>
        <authorList>
            <person name="Zhang R.-G."/>
        </authorList>
    </citation>
    <scope>NUCLEOTIDE SEQUENCE [LARGE SCALE GENOMIC DNA]</scope>
    <source>
        <tissue evidence="9">Rhizome</tissue>
    </source>
</reference>
<comment type="subcellular location">
    <subcellularLocation>
        <location evidence="1">Nucleus</location>
    </subcellularLocation>
</comment>
<dbReference type="SMART" id="SM00717">
    <property type="entry name" value="SANT"/>
    <property type="match status" value="2"/>
</dbReference>
<dbReference type="Proteomes" id="UP000734854">
    <property type="component" value="Unassembled WGS sequence"/>
</dbReference>
<dbReference type="InterPro" id="IPR044676">
    <property type="entry name" value="EOBI/EOBII-like_plant"/>
</dbReference>
<gene>
    <name evidence="9" type="ORF">ZIOFF_013674</name>
</gene>
<dbReference type="PANTHER" id="PTHR45675:SF1">
    <property type="entry name" value="MYB TRANSCRIPTION FACTOR-RELATED"/>
    <property type="match status" value="1"/>
</dbReference>
<dbReference type="PROSITE" id="PS50090">
    <property type="entry name" value="MYB_LIKE"/>
    <property type="match status" value="2"/>
</dbReference>
<keyword evidence="2" id="KW-0677">Repeat</keyword>
<dbReference type="AlphaFoldDB" id="A0A8J5LL13"/>
<dbReference type="PANTHER" id="PTHR45675">
    <property type="entry name" value="MYB TRANSCRIPTION FACTOR-RELATED-RELATED"/>
    <property type="match status" value="1"/>
</dbReference>
<comment type="caution">
    <text evidence="9">The sequence shown here is derived from an EMBL/GenBank/DDBJ whole genome shotgun (WGS) entry which is preliminary data.</text>
</comment>
<keyword evidence="5" id="KW-0804">Transcription</keyword>
<evidence type="ECO:0000256" key="6">
    <source>
        <dbReference type="ARBA" id="ARBA00023242"/>
    </source>
</evidence>
<dbReference type="CDD" id="cd00167">
    <property type="entry name" value="SANT"/>
    <property type="match status" value="2"/>
</dbReference>
<feature type="domain" description="Myb-like" evidence="7">
    <location>
        <begin position="18"/>
        <end position="70"/>
    </location>
</feature>
<dbReference type="InterPro" id="IPR001005">
    <property type="entry name" value="SANT/Myb"/>
</dbReference>
<feature type="domain" description="HTH myb-type" evidence="8">
    <location>
        <begin position="71"/>
        <end position="125"/>
    </location>
</feature>
<dbReference type="InterPro" id="IPR017930">
    <property type="entry name" value="Myb_dom"/>
</dbReference>